<name>A0AAV7ID61_COTGL</name>
<organism evidence="2 3">
    <name type="scientific">Cotesia glomerata</name>
    <name type="common">Lepidopteran parasitic wasp</name>
    <name type="synonym">Apanteles glomeratus</name>
    <dbReference type="NCBI Taxonomy" id="32391"/>
    <lineage>
        <taxon>Eukaryota</taxon>
        <taxon>Metazoa</taxon>
        <taxon>Ecdysozoa</taxon>
        <taxon>Arthropoda</taxon>
        <taxon>Hexapoda</taxon>
        <taxon>Insecta</taxon>
        <taxon>Pterygota</taxon>
        <taxon>Neoptera</taxon>
        <taxon>Endopterygota</taxon>
        <taxon>Hymenoptera</taxon>
        <taxon>Apocrita</taxon>
        <taxon>Ichneumonoidea</taxon>
        <taxon>Braconidae</taxon>
        <taxon>Microgastrinae</taxon>
        <taxon>Cotesia</taxon>
    </lineage>
</organism>
<evidence type="ECO:0000313" key="2">
    <source>
        <dbReference type="EMBL" id="KAH0549197.1"/>
    </source>
</evidence>
<dbReference type="AlphaFoldDB" id="A0AAV7ID61"/>
<accession>A0AAV7ID61</accession>
<protein>
    <submittedName>
        <fullName evidence="2">Uncharacterized protein</fullName>
    </submittedName>
</protein>
<evidence type="ECO:0000313" key="3">
    <source>
        <dbReference type="Proteomes" id="UP000826195"/>
    </source>
</evidence>
<feature type="compositionally biased region" description="Pro residues" evidence="1">
    <location>
        <begin position="247"/>
        <end position="258"/>
    </location>
</feature>
<feature type="compositionally biased region" description="Polar residues" evidence="1">
    <location>
        <begin position="263"/>
        <end position="280"/>
    </location>
</feature>
<sequence length="398" mass="45942">MLASKNIVAMYNPNYKSLNKLQRQSLVEKNTQLTPEMINKYEVEFNENNNHFQHLVRTHLTDSLELIKPVNFIRNSESKMTKPTKAIISFERSMNDSIVLRNTLNSFMIFEWLIIPFIKVFFFSDWIQNIFKKACKKVYYSLFNSEIQIYPKTEVRLPHKQITEINRMLSLLIEKFDRMNQEIFEIRAASETTFSSLVSEVQSLKISNKKISDDNDTLVKELKKLSQMLEVVQFNSKTAEKQASGGIPPPPPPPPLPSPLSSQKTPKNNKMLTPRKSSIPQIEKRPVITMDDLLKVTLRKAPKIDKEKPKASASDPRPVISLEMLKNVKLKSIKQRSQNYKVRSPIGLKNRNRFQNVNLSPIMAGAVSPLSRILSRGEGVRRRPRKILVSPREDEETH</sequence>
<feature type="region of interest" description="Disordered" evidence="1">
    <location>
        <begin position="238"/>
        <end position="282"/>
    </location>
</feature>
<reference evidence="2 3" key="1">
    <citation type="journal article" date="2021" name="J. Hered.">
        <title>A chromosome-level genome assembly of the parasitoid wasp, Cotesia glomerata (Hymenoptera: Braconidae).</title>
        <authorList>
            <person name="Pinto B.J."/>
            <person name="Weis J.J."/>
            <person name="Gamble T."/>
            <person name="Ode P.J."/>
            <person name="Paul R."/>
            <person name="Zaspel J.M."/>
        </authorList>
    </citation>
    <scope>NUCLEOTIDE SEQUENCE [LARGE SCALE GENOMIC DNA]</scope>
    <source>
        <strain evidence="2">CgM1</strain>
    </source>
</reference>
<feature type="region of interest" description="Disordered" evidence="1">
    <location>
        <begin position="377"/>
        <end position="398"/>
    </location>
</feature>
<dbReference type="EMBL" id="JAHXZJ010001864">
    <property type="protein sequence ID" value="KAH0549197.1"/>
    <property type="molecule type" value="Genomic_DNA"/>
</dbReference>
<evidence type="ECO:0000256" key="1">
    <source>
        <dbReference type="SAM" id="MobiDB-lite"/>
    </source>
</evidence>
<dbReference type="Proteomes" id="UP000826195">
    <property type="component" value="Unassembled WGS sequence"/>
</dbReference>
<comment type="caution">
    <text evidence="2">The sequence shown here is derived from an EMBL/GenBank/DDBJ whole genome shotgun (WGS) entry which is preliminary data.</text>
</comment>
<gene>
    <name evidence="2" type="ORF">KQX54_006891</name>
</gene>
<proteinExistence type="predicted"/>
<keyword evidence="3" id="KW-1185">Reference proteome</keyword>